<feature type="binding site" evidence="6">
    <location>
        <position position="60"/>
    </location>
    <ligand>
        <name>Mg(2+)</name>
        <dbReference type="ChEBI" id="CHEBI:18420"/>
        <label>1</label>
    </ligand>
</feature>
<dbReference type="PANTHER" id="PTHR16222:SF26">
    <property type="entry name" value="ADP-RIBOSYLHYDROLASE ARH1"/>
    <property type="match status" value="1"/>
</dbReference>
<evidence type="ECO:0000256" key="2">
    <source>
        <dbReference type="ARBA" id="ARBA00010701"/>
    </source>
</evidence>
<feature type="domain" description="Lipase" evidence="7">
    <location>
        <begin position="308"/>
        <end position="543"/>
    </location>
</feature>
<evidence type="ECO:0000256" key="3">
    <source>
        <dbReference type="ARBA" id="ARBA00010702"/>
    </source>
</evidence>
<dbReference type="Gene3D" id="3.40.50.1820">
    <property type="entry name" value="alpha/beta hydrolase"/>
    <property type="match status" value="1"/>
</dbReference>
<organism evidence="8 9">
    <name type="scientific">Myotis brandtii</name>
    <name type="common">Brandt's bat</name>
    <dbReference type="NCBI Taxonomy" id="109478"/>
    <lineage>
        <taxon>Eukaryota</taxon>
        <taxon>Metazoa</taxon>
        <taxon>Chordata</taxon>
        <taxon>Craniata</taxon>
        <taxon>Vertebrata</taxon>
        <taxon>Euteleostomi</taxon>
        <taxon>Mammalia</taxon>
        <taxon>Eutheria</taxon>
        <taxon>Laurasiatheria</taxon>
        <taxon>Chiroptera</taxon>
        <taxon>Yangochiroptera</taxon>
        <taxon>Vespertilionidae</taxon>
        <taxon>Myotis</taxon>
    </lineage>
</organism>
<dbReference type="GO" id="GO:0016298">
    <property type="term" value="F:lipase activity"/>
    <property type="evidence" value="ECO:0007669"/>
    <property type="project" value="InterPro"/>
</dbReference>
<dbReference type="InterPro" id="IPR036705">
    <property type="entry name" value="Ribosyl_crysJ1_sf"/>
</dbReference>
<evidence type="ECO:0000259" key="7">
    <source>
        <dbReference type="Pfam" id="PF00151"/>
    </source>
</evidence>
<accession>S7NAQ0</accession>
<feature type="binding site" evidence="6">
    <location>
        <position position="309"/>
    </location>
    <ligand>
        <name>Mg(2+)</name>
        <dbReference type="ChEBI" id="CHEBI:18420"/>
        <label>1</label>
    </ligand>
</feature>
<dbReference type="GO" id="GO:0006629">
    <property type="term" value="P:lipid metabolic process"/>
    <property type="evidence" value="ECO:0007669"/>
    <property type="project" value="InterPro"/>
</dbReference>
<evidence type="ECO:0000256" key="6">
    <source>
        <dbReference type="PIRSR" id="PIRSR605502-1"/>
    </source>
</evidence>
<evidence type="ECO:0000313" key="8">
    <source>
        <dbReference type="EMBL" id="EPQ13370.1"/>
    </source>
</evidence>
<comment type="cofactor">
    <cofactor evidence="6">
        <name>Mg(2+)</name>
        <dbReference type="ChEBI" id="CHEBI:18420"/>
    </cofactor>
    <text evidence="6">Binds 2 magnesium ions per subunit.</text>
</comment>
<keyword evidence="6" id="KW-0479">Metal-binding</keyword>
<dbReference type="GO" id="GO:0003875">
    <property type="term" value="F:ADP-ribosylarginine hydrolase activity"/>
    <property type="evidence" value="ECO:0007669"/>
    <property type="project" value="UniProtKB-EC"/>
</dbReference>
<dbReference type="SUPFAM" id="SSF101478">
    <property type="entry name" value="ADP-ribosylglycohydrolase"/>
    <property type="match status" value="1"/>
</dbReference>
<dbReference type="InterPro" id="IPR033906">
    <property type="entry name" value="Lipase_N"/>
</dbReference>
<evidence type="ECO:0000256" key="1">
    <source>
        <dbReference type="ARBA" id="ARBA00004613"/>
    </source>
</evidence>
<name>S7NAQ0_MYOBR</name>
<evidence type="ECO:0000256" key="5">
    <source>
        <dbReference type="ARBA" id="ARBA00022801"/>
    </source>
</evidence>
<sequence>MCGGLIERYVAAMVLSAAGDALGYFNGKWEFLRSGEKIHQQLAQLGGLDAIDVQRWRVSDDTVMHLATADALVEAGKVSDLGRLYSLLAKHYQDCMEDMDGRAPGGASVQNAMLLEPDKDNGWRIPFNNHEGGCGAAMRAMCIGLRFPYPCQLDTLIQVSIESGRMTHHHPTGYLGALVSALFTAYAVNGKPPWQWGKGLMEVLPEAKKYIVQAGYFVEKNLEHWSYFQDQWERYLKLRGILDGKSAPTFPKPYDVKERDQFYTSVSYSGWGGSSGHDAPMIAYDAILAAGDSWKELAHRAFFHGGDRDTPPTEQPKCTDFQNANPFRGTNLKVRFLLFTPSDPRCGNLVEESSDLQNSGFNVTLGTKLIIHGFRALGTKPSWIEKLIGALLRAADANVIAVDWVYGSTGAYFSAVENVVKLGLKISSFLSKLLVLGVPESSIHIIGVSLGAHVGGMVGHFYKGQLGWITGLDPAGPEYTRASLEERLDAGDALFVEAIHTDTDNLGIRIPVGHVDYFVNGGQDQPGCPTFIHAGLVEQGGVKIEPLPKEVKVYLLTTSRAPYCAHHSLVEFNLQEPRNKDTHIVVTFFSSNATSSGKITIPKQKLQGRGVLAHPTPQCQIHQVNLKLQASRQFWKKDRTTIVGKFCTAPLPVNDK</sequence>
<feature type="binding site" evidence="6">
    <location>
        <position position="310"/>
    </location>
    <ligand>
        <name>Mg(2+)</name>
        <dbReference type="ChEBI" id="CHEBI:18420"/>
        <label>1</label>
    </ligand>
</feature>
<comment type="subcellular location">
    <subcellularLocation>
        <location evidence="1">Secreted</location>
    </subcellularLocation>
</comment>
<reference evidence="8 9" key="1">
    <citation type="journal article" date="2013" name="Nat. Commun.">
        <title>Genome analysis reveals insights into physiology and longevity of the Brandt's bat Myotis brandtii.</title>
        <authorList>
            <person name="Seim I."/>
            <person name="Fang X."/>
            <person name="Xiong Z."/>
            <person name="Lobanov A.V."/>
            <person name="Huang Z."/>
            <person name="Ma S."/>
            <person name="Feng Y."/>
            <person name="Turanov A.A."/>
            <person name="Zhu Y."/>
            <person name="Lenz T.L."/>
            <person name="Gerashchenko M.V."/>
            <person name="Fan D."/>
            <person name="Hee Yim S."/>
            <person name="Yao X."/>
            <person name="Jordan D."/>
            <person name="Xiong Y."/>
            <person name="Ma Y."/>
            <person name="Lyapunov A.N."/>
            <person name="Chen G."/>
            <person name="Kulakova O.I."/>
            <person name="Sun Y."/>
            <person name="Lee S.G."/>
            <person name="Bronson R.T."/>
            <person name="Moskalev A.A."/>
            <person name="Sunyaev S.R."/>
            <person name="Zhang G."/>
            <person name="Krogh A."/>
            <person name="Wang J."/>
            <person name="Gladyshev V.N."/>
        </authorList>
    </citation>
    <scope>NUCLEOTIDE SEQUENCE [LARGE SCALE GENOMIC DNA]</scope>
</reference>
<evidence type="ECO:0000313" key="9">
    <source>
        <dbReference type="Proteomes" id="UP000052978"/>
    </source>
</evidence>
<gene>
    <name evidence="8" type="ORF">D623_10031783</name>
</gene>
<dbReference type="Proteomes" id="UP000052978">
    <property type="component" value="Unassembled WGS sequence"/>
</dbReference>
<dbReference type="Gene3D" id="1.10.4080.10">
    <property type="entry name" value="ADP-ribosylation/Crystallin J1"/>
    <property type="match status" value="1"/>
</dbReference>
<feature type="binding site" evidence="6">
    <location>
        <position position="61"/>
    </location>
    <ligand>
        <name>Mg(2+)</name>
        <dbReference type="ChEBI" id="CHEBI:18420"/>
        <label>1</label>
    </ligand>
</feature>
<dbReference type="GO" id="GO:0046872">
    <property type="term" value="F:metal ion binding"/>
    <property type="evidence" value="ECO:0007669"/>
    <property type="project" value="UniProtKB-KW"/>
</dbReference>
<evidence type="ECO:0000256" key="4">
    <source>
        <dbReference type="ARBA" id="ARBA00022525"/>
    </source>
</evidence>
<dbReference type="InterPro" id="IPR050792">
    <property type="entry name" value="ADP-ribosylglycohydrolase"/>
</dbReference>
<dbReference type="InterPro" id="IPR013818">
    <property type="entry name" value="Lipase"/>
</dbReference>
<protein>
    <submittedName>
        <fullName evidence="8">[Protein ADP-ribosylarginine] hydrolase</fullName>
    </submittedName>
</protein>
<feature type="binding site" evidence="6">
    <location>
        <position position="307"/>
    </location>
    <ligand>
        <name>Mg(2+)</name>
        <dbReference type="ChEBI" id="CHEBI:18420"/>
        <label>1</label>
    </ligand>
</feature>
<keyword evidence="5 8" id="KW-0378">Hydrolase</keyword>
<dbReference type="CDD" id="cd00707">
    <property type="entry name" value="Pancreat_lipase_like"/>
    <property type="match status" value="1"/>
</dbReference>
<dbReference type="PANTHER" id="PTHR16222">
    <property type="entry name" value="ADP-RIBOSYLGLYCOHYDROLASE"/>
    <property type="match status" value="1"/>
</dbReference>
<proteinExistence type="inferred from homology"/>
<dbReference type="Pfam" id="PF00151">
    <property type="entry name" value="Lipase"/>
    <property type="match status" value="1"/>
</dbReference>
<dbReference type="eggNOG" id="ENOG502QPMI">
    <property type="taxonomic scope" value="Eukaryota"/>
</dbReference>
<dbReference type="InterPro" id="IPR000734">
    <property type="entry name" value="TAG_lipase"/>
</dbReference>
<dbReference type="EMBL" id="KE163702">
    <property type="protein sequence ID" value="EPQ13370.1"/>
    <property type="molecule type" value="Genomic_DNA"/>
</dbReference>
<keyword evidence="6" id="KW-0460">Magnesium</keyword>
<dbReference type="GO" id="GO:0005576">
    <property type="term" value="C:extracellular region"/>
    <property type="evidence" value="ECO:0007669"/>
    <property type="project" value="UniProtKB-SubCell"/>
</dbReference>
<dbReference type="FunFam" id="1.10.4080.10:FF:000002">
    <property type="entry name" value="ADP-ribosylarginine hydrolase isoform X1"/>
    <property type="match status" value="1"/>
</dbReference>
<keyword evidence="9" id="KW-1185">Reference proteome</keyword>
<dbReference type="AlphaFoldDB" id="S7NAQ0"/>
<dbReference type="PRINTS" id="PR00821">
    <property type="entry name" value="TAGLIPASE"/>
</dbReference>
<feature type="binding site" evidence="6">
    <location>
        <position position="59"/>
    </location>
    <ligand>
        <name>Mg(2+)</name>
        <dbReference type="ChEBI" id="CHEBI:18420"/>
        <label>1</label>
    </ligand>
</feature>
<comment type="similarity">
    <text evidence="2">Belongs to the AB hydrolase superfamily. Lipase family.</text>
</comment>
<dbReference type="InterPro" id="IPR029058">
    <property type="entry name" value="AB_hydrolase_fold"/>
</dbReference>
<dbReference type="SUPFAM" id="SSF53474">
    <property type="entry name" value="alpha/beta-Hydrolases"/>
    <property type="match status" value="1"/>
</dbReference>
<comment type="similarity">
    <text evidence="3">Belongs to the ADP-ribosylglycohydrolase family.</text>
</comment>
<keyword evidence="4" id="KW-0964">Secreted</keyword>